<feature type="region of interest" description="Disordered" evidence="1">
    <location>
        <begin position="1940"/>
        <end position="1985"/>
    </location>
</feature>
<dbReference type="Proteomes" id="UP000747399">
    <property type="component" value="Unassembled WGS sequence"/>
</dbReference>
<feature type="transmembrane region" description="Helical" evidence="2">
    <location>
        <begin position="2576"/>
        <end position="2593"/>
    </location>
</feature>
<protein>
    <submittedName>
        <fullName evidence="3">Uncharacterized protein</fullName>
    </submittedName>
</protein>
<feature type="region of interest" description="Disordered" evidence="1">
    <location>
        <begin position="1515"/>
        <end position="1539"/>
    </location>
</feature>
<accession>A0A8J4F8U8</accession>
<feature type="region of interest" description="Disordered" evidence="1">
    <location>
        <begin position="1275"/>
        <end position="1303"/>
    </location>
</feature>
<name>A0A8J4F8U8_9CHLO</name>
<sequence length="2760" mass="282285">MLCCFGRPEGGQKPFSSPQAASAREHDIRITEDIPTFSSENLKLASVVHRTLQRDVDNSRRIAEEPWRARLLERLATWVSSNGLQAAACWVCARERGKCALVAAAPSATRNVFPSAIHGFFLGSTIDLTNDKSSSIASAIISKAPVSVVVLANGQAPSDIPVDLRQLYERLCRTFSNLGAGESNVASSSVWHLAALPLIVQNDAVGALVLAGQLDVPIMNTDAKASAEAAAASRLSTAACLVEEFFGTTASLTCAQDVVALVTAVSDASDHGAAVRNAAARIQALLPRTVITAATSTVGSSPSDFGSTPTTATLPAAVVTHPALASSPPAPHELVVTTGLVVSRGTVTRSCTPSSGVTSNIPASPNIQSTCIGNSGNSAPGAGGGPQLHLYHGSNGRPATILPASETLIARVPIQADMLAAMLNEALAAPVSSAALAAAAAKGPGASAARGGCAIGPQQRHKLLALRCPEEDLPPSQRRADLLALEAAGARTPRGSLILVSCPLHSIMCAVVIYVCAVPPHAVEAAVPGQGFDSAATAASDCPAGSVHGPSNLAGSLAAIDVDCANAAQIPAGLLLADAQLKLILRHVSCAVEVMASALEQRIISSCAVSATRLGSKGPCAVDVTADGSGLVTVSIAGTDGEDSNGFWGSASGPILSGESIPTSQMSAAATAVPSTSPSASATCLSVGRSPEGRAIRGRSDYVKFTPAVKSAADIAVAAVAPLMASPLAASSSAEPHIQSKAVCITNNAGSGTGDQSSSYLTATQAGEGNLNGETATEKTAAVSPAGAARSRSAEEPKPGLCAPAAAGASGETDFMSGPDTTAAVPTLAKLPSIGSRSVAKATLNDTDVSQDTEVDGGAVDTALSAVVATADAEVRGVSVSAGASSSSASGFSGVESTIQALTCDQLDGDCVTARPPPYQRRTADVLTPAQGQEFPKVVQLMTGDQMLALRARALQPCARRHLSSCDGNGNNAVCPSHSNSITLETIGAAAVPTVSATIPTVPVQQGGAYNKPLVEGGVQTVRLENGIPPLQHFGSSSIAGGGCEVASISGEQVLRAVVRNRSKDWSDQAGEPEALDGRFVPGGCTGGPSAPRLRSIKVLSLDKAAQQLQRTSGSSLVLQPMLPPQAVHLHHQQQNQSFQTQNSAGITAQDNKDGHSANCSAAAMGTAPAAPPPPYMPYMPRRLNRMYLPPAALAMSGSGGMSVAAAGVLAKTALIARPNGASLQTPSSEAAALQPSHLPHLIHLTARAIRLDGSGVALGAPAVTVHPAIGQPSLPAAAPDSATHLSERNSTAIGSTPSMGSEEANQTLLISQAQGRVKPPSALAAELSAHIAAVRDVGVGTDTGIGSLSATASSQKSHQLRDFIIPEDAPLEYTVSETVQMMRMLAQARGAHLSSRMRRVRVTAKIQSAHPESLPSDLPSQISKFALPQSFAAGSTGGAAAAGLFSAVGRGPAATASSSWVLTGVAARRGCVELVFDVVQVRGSSGWGNGGNGHNVHNEQQNAATPAWRRWPAAVSSGGNRGLQGPGTGQGPGFSSGPAAAVQILQTSGQPCINAQGYRRWQGAGADTLTDTMGVFDDFEDPASLPMERTASAAPKSPAEAAAAGEQLWLRNVCGVRPEAVGEVLNSCGLLNSGGDPFVDIQIGHTAGGAGTLVWHEATGQWTMASAAVGALPSAITTVPPSSCSFEAPTLWLPTAVVLLARGARVLQDIRVVSTAVSCASSRSDVVDELTVRSACGYLPIRTAAGIRMHAGGGGSGSSVPPLPLLLEDDPVVESLVDSACVWRLVDVGGALPRNGGLLLVECRLTTPTVRRPQGSLLDLPHGTLAPALGPAIVTSAPVPLLVLPEQQAEAAMELQRLRIYMARLLLGSEDVLRTVVGSQAAGGVSVQAPQGLARADAAAQVEMACQQFLMDLGVLLDAASSATASANSLLLPVKCPTPAPGPSSCPQPGVSTGSGGGTLGQGNGITCGGSSVTARPPPHSFSETQSVVHSKRPQLPELQVSPVCTTDVLSSMPSCSSPLTVFGGCGVGRGTEIMAAWASEAGGGGCASSGTASDVNPNFAEDMRCLMQPHRASVAGFDTAHGSGSSSTTAAGPVVTEFGEHLMDVACTVLAGCCAASMQRTAMLVLEIACGNLSLATPEVLLAEAGADPRMSMELLSTYQAHSRQGPSDNGRRSNSVSTAGPCMAHDSTNVAAAAPGAGTSPDGNGGVAAKSERFSEAGWSSTINGNAMANSSRSRSHSLAMMLVGSRSGPTSPIALAARSGEEAAAADFAGWQEHANHMLRFPVQQRELEPIDVAAAMSGEDNARTMSLLRPSGMSPCAVALGVEISHQGSTTSDLMPTWGSISAAGTPDTGNRTSSRSRLAANLLGSADMAMAGSSQDGLGGATPPGPRYPQDAVSVTGSMQVRVSSTAPAAFVGEYTITSCDASSNSEASRLVSARQSNSSYDEGSCCASSTGKFSGAGCSTGASPAEEGQEDTDNGDCWLWQRHGGLADTLAPGQDVTGGVAAAAASPRNGSDSWAGWTMYFLNPFMSAEYMQFVATRTCSIMWSYFICNAVISVVSCTRAWVEDGLDSCLTFAIFSGLPAAILGWYCIRHGARDGRAMVMATVACKFVRLVSEVLMGLRVLRVPSLMEPMSNRGIEVWSEALMRPVAERMPLVSYCMMTTLELPCIWLMYRHFQANFPDCGLRNYPFLRTLIFVILSSVVNALAEFYWRREFQRWSLRIAAGGGSADLAAVGLRAHAFWGDDLHDTKARWKDE</sequence>
<evidence type="ECO:0000313" key="4">
    <source>
        <dbReference type="Proteomes" id="UP000747399"/>
    </source>
</evidence>
<dbReference type="EMBL" id="BNCO01000069">
    <property type="protein sequence ID" value="GIL64757.1"/>
    <property type="molecule type" value="Genomic_DNA"/>
</dbReference>
<organism evidence="3 4">
    <name type="scientific">Volvox africanus</name>
    <dbReference type="NCBI Taxonomy" id="51714"/>
    <lineage>
        <taxon>Eukaryota</taxon>
        <taxon>Viridiplantae</taxon>
        <taxon>Chlorophyta</taxon>
        <taxon>core chlorophytes</taxon>
        <taxon>Chlorophyceae</taxon>
        <taxon>CS clade</taxon>
        <taxon>Chlamydomonadales</taxon>
        <taxon>Volvocaceae</taxon>
        <taxon>Volvox</taxon>
    </lineage>
</organism>
<comment type="caution">
    <text evidence="3">The sequence shown here is derived from an EMBL/GenBank/DDBJ whole genome shotgun (WGS) entry which is preliminary data.</text>
</comment>
<feature type="transmembrane region" description="Helical" evidence="2">
    <location>
        <begin position="2697"/>
        <end position="2715"/>
    </location>
</feature>
<proteinExistence type="predicted"/>
<keyword evidence="2" id="KW-1133">Transmembrane helix</keyword>
<feature type="region of interest" description="Disordered" evidence="1">
    <location>
        <begin position="2161"/>
        <end position="2185"/>
    </location>
</feature>
<feature type="region of interest" description="Disordered" evidence="1">
    <location>
        <begin position="768"/>
        <end position="802"/>
    </location>
</feature>
<feature type="compositionally biased region" description="Polar residues" evidence="1">
    <location>
        <begin position="2161"/>
        <end position="2181"/>
    </location>
</feature>
<keyword evidence="4" id="KW-1185">Reference proteome</keyword>
<evidence type="ECO:0000313" key="3">
    <source>
        <dbReference type="EMBL" id="GIL64757.1"/>
    </source>
</evidence>
<evidence type="ECO:0000256" key="2">
    <source>
        <dbReference type="SAM" id="Phobius"/>
    </source>
</evidence>
<keyword evidence="2" id="KW-0812">Transmembrane</keyword>
<evidence type="ECO:0000256" key="1">
    <source>
        <dbReference type="SAM" id="MobiDB-lite"/>
    </source>
</evidence>
<feature type="transmembrane region" description="Helical" evidence="2">
    <location>
        <begin position="2659"/>
        <end position="2677"/>
    </location>
</feature>
<feature type="compositionally biased region" description="Gly residues" evidence="1">
    <location>
        <begin position="1520"/>
        <end position="1535"/>
    </location>
</feature>
<keyword evidence="2" id="KW-0472">Membrane</keyword>
<feature type="compositionally biased region" description="Gly residues" evidence="1">
    <location>
        <begin position="1954"/>
        <end position="1969"/>
    </location>
</feature>
<reference evidence="3" key="1">
    <citation type="journal article" date="2021" name="Proc. Natl. Acad. Sci. U.S.A.">
        <title>Three genomes in the algal genus Volvox reveal the fate of a haploid sex-determining region after a transition to homothallism.</title>
        <authorList>
            <person name="Yamamoto K."/>
            <person name="Hamaji T."/>
            <person name="Kawai-Toyooka H."/>
            <person name="Matsuzaki R."/>
            <person name="Takahashi F."/>
            <person name="Nishimura Y."/>
            <person name="Kawachi M."/>
            <person name="Noguchi H."/>
            <person name="Minakuchi Y."/>
            <person name="Umen J.G."/>
            <person name="Toyoda A."/>
            <person name="Nozaki H."/>
        </authorList>
    </citation>
    <scope>NUCLEOTIDE SEQUENCE</scope>
    <source>
        <strain evidence="3">NIES-3780</strain>
    </source>
</reference>
<gene>
    <name evidence="3" type="ORF">Vafri_18639</name>
</gene>
<feature type="compositionally biased region" description="Polar residues" evidence="1">
    <location>
        <begin position="1289"/>
        <end position="1303"/>
    </location>
</feature>